<evidence type="ECO:0000256" key="4">
    <source>
        <dbReference type="ARBA" id="ARBA00022989"/>
    </source>
</evidence>
<feature type="transmembrane region" description="Helical" evidence="6">
    <location>
        <begin position="567"/>
        <end position="585"/>
    </location>
</feature>
<organism evidence="8 9">
    <name type="scientific">Candidatus Blautia avicola</name>
    <dbReference type="NCBI Taxonomy" id="2838483"/>
    <lineage>
        <taxon>Bacteria</taxon>
        <taxon>Bacillati</taxon>
        <taxon>Bacillota</taxon>
        <taxon>Clostridia</taxon>
        <taxon>Lachnospirales</taxon>
        <taxon>Lachnospiraceae</taxon>
        <taxon>Blautia</taxon>
    </lineage>
</organism>
<feature type="transmembrane region" description="Helical" evidence="6">
    <location>
        <begin position="102"/>
        <end position="126"/>
    </location>
</feature>
<proteinExistence type="predicted"/>
<keyword evidence="4 6" id="KW-1133">Transmembrane helix</keyword>
<sequence>GDQIRIGEEDYTVTGFFQRPDYLYMLENEDDSYKNITTFFLAYMSEEDFAELEETNCQYLVRYNGNDDTDFRRAANEKYHMHSYTAAEENQRIVMVRSQAEMFLIMSWMLLCIMPLVAVALICIIISRKVKTEQKMIGTLSAMGYTRAQLARHYAGFAAIPGIIGGVLTSVVTAAVAQSYGELGLTDYEPMRISCSLSWYAAVLGIVIPTVMYVLAALFSVRRLLRQNTVLLLNGSGDEGRRKLRRVLAGRKLSFRIKFAVRSLIGSPARSFVVFLGVFLGSFIMLTGFSIYDSARHTADTVQTSAGEYEYQYVLGELLYENPYGGELLLAAPVEDEKGDTLTVMGTDNEQSLLNLTDKEGQKISTKDGYYITSLAAYLCRWENGDRVTLYNPQSLEQIHIRISGIVENDTAQIIYTSRANAAEMTGVDKNAGNMIISEEKLDIPENIVESESRKSDLEEQVDTIIDQTSYMIDTMVGLGIVICIASVYVAVNMLVSENRRNISMLKVLGYQDRKIGRIVLGSNHVFLPLGILLSIPVAYAFCGLFFRMFADMMGMLVSPYLELESCILAAVLTAGSYLASMYFVQRKTRKVDAAECLKEQRE</sequence>
<feature type="domain" description="ABC3 transporter permease C-terminal" evidence="7">
    <location>
        <begin position="476"/>
        <end position="587"/>
    </location>
</feature>
<keyword evidence="3 6" id="KW-0812">Transmembrane</keyword>
<dbReference type="AlphaFoldDB" id="A0A9D2QVW6"/>
<dbReference type="PANTHER" id="PTHR30287:SF2">
    <property type="entry name" value="BLL1001 PROTEIN"/>
    <property type="match status" value="1"/>
</dbReference>
<dbReference type="Proteomes" id="UP000823892">
    <property type="component" value="Unassembled WGS sequence"/>
</dbReference>
<dbReference type="GO" id="GO:0005886">
    <property type="term" value="C:plasma membrane"/>
    <property type="evidence" value="ECO:0007669"/>
    <property type="project" value="UniProtKB-SubCell"/>
</dbReference>
<feature type="transmembrane region" description="Helical" evidence="6">
    <location>
        <begin position="526"/>
        <end position="547"/>
    </location>
</feature>
<dbReference type="PANTHER" id="PTHR30287">
    <property type="entry name" value="MEMBRANE COMPONENT OF PREDICTED ABC SUPERFAMILY METABOLITE UPTAKE TRANSPORTER"/>
    <property type="match status" value="1"/>
</dbReference>
<reference evidence="8" key="2">
    <citation type="submission" date="2021-04" db="EMBL/GenBank/DDBJ databases">
        <authorList>
            <person name="Gilroy R."/>
        </authorList>
    </citation>
    <scope>NUCLEOTIDE SEQUENCE</scope>
    <source>
        <strain evidence="8">ChiBcec6-4105</strain>
    </source>
</reference>
<evidence type="ECO:0000256" key="2">
    <source>
        <dbReference type="ARBA" id="ARBA00022475"/>
    </source>
</evidence>
<protein>
    <submittedName>
        <fullName evidence="8">FtsX-like permease family protein</fullName>
    </submittedName>
</protein>
<dbReference type="Pfam" id="PF02687">
    <property type="entry name" value="FtsX"/>
    <property type="match status" value="2"/>
</dbReference>
<keyword evidence="2" id="KW-1003">Cell membrane</keyword>
<accession>A0A9D2QVW6</accession>
<name>A0A9D2QVW6_9FIRM</name>
<feature type="transmembrane region" description="Helical" evidence="6">
    <location>
        <begin position="272"/>
        <end position="292"/>
    </location>
</feature>
<comment type="caution">
    <text evidence="8">The sequence shown here is derived from an EMBL/GenBank/DDBJ whole genome shotgun (WGS) entry which is preliminary data.</text>
</comment>
<evidence type="ECO:0000313" key="9">
    <source>
        <dbReference type="Proteomes" id="UP000823892"/>
    </source>
</evidence>
<gene>
    <name evidence="8" type="ORF">H9914_08045</name>
</gene>
<comment type="subcellular location">
    <subcellularLocation>
        <location evidence="1">Cell membrane</location>
        <topology evidence="1">Multi-pass membrane protein</topology>
    </subcellularLocation>
</comment>
<evidence type="ECO:0000313" key="8">
    <source>
        <dbReference type="EMBL" id="HJD28926.1"/>
    </source>
</evidence>
<evidence type="ECO:0000259" key="7">
    <source>
        <dbReference type="Pfam" id="PF02687"/>
    </source>
</evidence>
<evidence type="ECO:0000256" key="5">
    <source>
        <dbReference type="ARBA" id="ARBA00023136"/>
    </source>
</evidence>
<feature type="domain" description="ABC3 transporter permease C-terminal" evidence="7">
    <location>
        <begin position="109"/>
        <end position="228"/>
    </location>
</feature>
<feature type="transmembrane region" description="Helical" evidence="6">
    <location>
        <begin position="476"/>
        <end position="496"/>
    </location>
</feature>
<dbReference type="InterPro" id="IPR038766">
    <property type="entry name" value="Membrane_comp_ABC_pdt"/>
</dbReference>
<dbReference type="EMBL" id="DWUY01000182">
    <property type="protein sequence ID" value="HJD28926.1"/>
    <property type="molecule type" value="Genomic_DNA"/>
</dbReference>
<evidence type="ECO:0000256" key="1">
    <source>
        <dbReference type="ARBA" id="ARBA00004651"/>
    </source>
</evidence>
<feature type="non-terminal residue" evidence="8">
    <location>
        <position position="1"/>
    </location>
</feature>
<reference evidence="8" key="1">
    <citation type="journal article" date="2021" name="PeerJ">
        <title>Extensive microbial diversity within the chicken gut microbiome revealed by metagenomics and culture.</title>
        <authorList>
            <person name="Gilroy R."/>
            <person name="Ravi A."/>
            <person name="Getino M."/>
            <person name="Pursley I."/>
            <person name="Horton D.L."/>
            <person name="Alikhan N.F."/>
            <person name="Baker D."/>
            <person name="Gharbi K."/>
            <person name="Hall N."/>
            <person name="Watson M."/>
            <person name="Adriaenssens E.M."/>
            <person name="Foster-Nyarko E."/>
            <person name="Jarju S."/>
            <person name="Secka A."/>
            <person name="Antonio M."/>
            <person name="Oren A."/>
            <person name="Chaudhuri R.R."/>
            <person name="La Ragione R."/>
            <person name="Hildebrand F."/>
            <person name="Pallen M.J."/>
        </authorList>
    </citation>
    <scope>NUCLEOTIDE SEQUENCE</scope>
    <source>
        <strain evidence="8">ChiBcec6-4105</strain>
    </source>
</reference>
<dbReference type="InterPro" id="IPR003838">
    <property type="entry name" value="ABC3_permease_C"/>
</dbReference>
<feature type="transmembrane region" description="Helical" evidence="6">
    <location>
        <begin position="197"/>
        <end position="219"/>
    </location>
</feature>
<keyword evidence="5 6" id="KW-0472">Membrane</keyword>
<evidence type="ECO:0000256" key="3">
    <source>
        <dbReference type="ARBA" id="ARBA00022692"/>
    </source>
</evidence>
<evidence type="ECO:0000256" key="6">
    <source>
        <dbReference type="SAM" id="Phobius"/>
    </source>
</evidence>
<feature type="transmembrane region" description="Helical" evidence="6">
    <location>
        <begin position="154"/>
        <end position="177"/>
    </location>
</feature>